<feature type="transmembrane region" description="Helical" evidence="5">
    <location>
        <begin position="12"/>
        <end position="34"/>
    </location>
</feature>
<dbReference type="UniPathway" id="UPA00378"/>
<gene>
    <name evidence="7" type="ordered locus">Bathy16g00230</name>
</gene>
<evidence type="ECO:0000259" key="6">
    <source>
        <dbReference type="Pfam" id="PF02544"/>
    </source>
</evidence>
<evidence type="ECO:0000256" key="5">
    <source>
        <dbReference type="SAM" id="Phobius"/>
    </source>
</evidence>
<organism evidence="7 8">
    <name type="scientific">Bathycoccus prasinos</name>
    <dbReference type="NCBI Taxonomy" id="41875"/>
    <lineage>
        <taxon>Eukaryota</taxon>
        <taxon>Viridiplantae</taxon>
        <taxon>Chlorophyta</taxon>
        <taxon>Mamiellophyceae</taxon>
        <taxon>Mamiellales</taxon>
        <taxon>Bathycoccaceae</taxon>
        <taxon>Bathycoccus</taxon>
    </lineage>
</organism>
<dbReference type="KEGG" id="bpg:Bathy16g00230"/>
<dbReference type="PANTHER" id="PTHR14624">
    <property type="entry name" value="DFG10 PROTEIN"/>
    <property type="match status" value="1"/>
</dbReference>
<dbReference type="EMBL" id="FO082263">
    <property type="protein sequence ID" value="CCO20276.1"/>
    <property type="molecule type" value="Genomic_DNA"/>
</dbReference>
<keyword evidence="3 5" id="KW-1133">Transmembrane helix</keyword>
<dbReference type="InterPro" id="IPR039698">
    <property type="entry name" value="Dfg10/SRD5A3"/>
</dbReference>
<evidence type="ECO:0000256" key="2">
    <source>
        <dbReference type="ARBA" id="ARBA00022692"/>
    </source>
</evidence>
<protein>
    <recommendedName>
        <fullName evidence="6">3-oxo-5-alpha-steroid 4-dehydrogenase C-terminal domain-containing protein</fullName>
    </recommendedName>
</protein>
<sequence length="289" mass="33236">MVFFAAGTSVLGVGYFWVAFIVASVLGQVNVPFLSKFVRDTAKRGKTRGVNFEEDDDTSKTKRILLNVPHAWFTHFYVVGTTWNAYTLLRCIQSKRNSIGVFSFAKAVLGDSSGELLASVLFQFHVTRRLMESLFVKVNKKKAQMHAIGYVLGLLYYVCATLSLKSSNEEKGERKADFFFASLLFFYANWKQYECHVLLRNARLQTDRRDQYAQIDSGLFSLVACPHYFFECVLYFSLCVILRFSKSSALMFLAVCGNLSVEAKNHLIWYRRRIKGFPRHRKAMVPYLY</sequence>
<feature type="transmembrane region" description="Helical" evidence="5">
    <location>
        <begin position="219"/>
        <end position="244"/>
    </location>
</feature>
<keyword evidence="8" id="KW-1185">Reference proteome</keyword>
<evidence type="ECO:0000313" key="8">
    <source>
        <dbReference type="Proteomes" id="UP000198341"/>
    </source>
</evidence>
<reference evidence="7 8" key="1">
    <citation type="submission" date="2011-10" db="EMBL/GenBank/DDBJ databases">
        <authorList>
            <person name="Genoscope - CEA"/>
        </authorList>
    </citation>
    <scope>NUCLEOTIDE SEQUENCE [LARGE SCALE GENOMIC DNA]</scope>
    <source>
        <strain evidence="7 8">RCC 1105</strain>
    </source>
</reference>
<dbReference type="PANTHER" id="PTHR14624:SF0">
    <property type="entry name" value="POLYPRENOL REDUCTASE"/>
    <property type="match status" value="1"/>
</dbReference>
<dbReference type="PROSITE" id="PS50244">
    <property type="entry name" value="S5A_REDUCTASE"/>
    <property type="match status" value="1"/>
</dbReference>
<feature type="domain" description="3-oxo-5-alpha-steroid 4-dehydrogenase C-terminal" evidence="6">
    <location>
        <begin position="169"/>
        <end position="289"/>
    </location>
</feature>
<dbReference type="InterPro" id="IPR001104">
    <property type="entry name" value="3-oxo-5_a-steroid_4-DH_C"/>
</dbReference>
<keyword evidence="4 5" id="KW-0472">Membrane</keyword>
<evidence type="ECO:0000256" key="1">
    <source>
        <dbReference type="ARBA" id="ARBA00004127"/>
    </source>
</evidence>
<comment type="subcellular location">
    <subcellularLocation>
        <location evidence="1">Endomembrane system</location>
        <topology evidence="1">Multi-pass membrane protein</topology>
    </subcellularLocation>
</comment>
<dbReference type="Pfam" id="PF02544">
    <property type="entry name" value="Steroid_dh"/>
    <property type="match status" value="1"/>
</dbReference>
<dbReference type="GeneID" id="19011226"/>
<dbReference type="GO" id="GO:0016095">
    <property type="term" value="P:polyprenol catabolic process"/>
    <property type="evidence" value="ECO:0007669"/>
    <property type="project" value="TreeGrafter"/>
</dbReference>
<evidence type="ECO:0000256" key="3">
    <source>
        <dbReference type="ARBA" id="ARBA00022989"/>
    </source>
</evidence>
<evidence type="ECO:0000256" key="4">
    <source>
        <dbReference type="ARBA" id="ARBA00023136"/>
    </source>
</evidence>
<dbReference type="GO" id="GO:0003865">
    <property type="term" value="F:3-oxo-5-alpha-steroid 4-dehydrogenase activity"/>
    <property type="evidence" value="ECO:0007669"/>
    <property type="project" value="TreeGrafter"/>
</dbReference>
<dbReference type="GO" id="GO:0005783">
    <property type="term" value="C:endoplasmic reticulum"/>
    <property type="evidence" value="ECO:0007669"/>
    <property type="project" value="TreeGrafter"/>
</dbReference>
<dbReference type="STRING" id="41875.K8EQE5"/>
<dbReference type="Proteomes" id="UP000198341">
    <property type="component" value="Chromosome 16"/>
</dbReference>
<dbReference type="AlphaFoldDB" id="K8EQE5"/>
<dbReference type="OrthoDB" id="498875at2759"/>
<feature type="transmembrane region" description="Helical" evidence="5">
    <location>
        <begin position="147"/>
        <end position="166"/>
    </location>
</feature>
<accession>K8EQE5</accession>
<name>K8EQE5_9CHLO</name>
<evidence type="ECO:0000313" key="7">
    <source>
        <dbReference type="EMBL" id="CCO20276.1"/>
    </source>
</evidence>
<dbReference type="eggNOG" id="KOG1640">
    <property type="taxonomic scope" value="Eukaryota"/>
</dbReference>
<proteinExistence type="predicted"/>
<keyword evidence="2 5" id="KW-0812">Transmembrane</keyword>
<dbReference type="RefSeq" id="XP_007508659.1">
    <property type="nucleotide sequence ID" value="XM_007508597.1"/>
</dbReference>
<dbReference type="GO" id="GO:0006488">
    <property type="term" value="P:dolichol-linked oligosaccharide biosynthetic process"/>
    <property type="evidence" value="ECO:0007669"/>
    <property type="project" value="InterPro"/>
</dbReference>